<dbReference type="InterPro" id="IPR019646">
    <property type="entry name" value="Aminoglyc_AdlTrfase"/>
</dbReference>
<dbReference type="Proteomes" id="UP000647587">
    <property type="component" value="Unassembled WGS sequence"/>
</dbReference>
<keyword evidence="2" id="KW-1185">Reference proteome</keyword>
<evidence type="ECO:0000313" key="1">
    <source>
        <dbReference type="EMBL" id="GGK42414.1"/>
    </source>
</evidence>
<protein>
    <recommendedName>
        <fullName evidence="3">Aminoglycoside nucleotidyltransferase ANT(2'')-Ia</fullName>
    </recommendedName>
</protein>
<name>A0ABQ2F1R5_9DEIO</name>
<proteinExistence type="predicted"/>
<evidence type="ECO:0000313" key="2">
    <source>
        <dbReference type="Proteomes" id="UP000647587"/>
    </source>
</evidence>
<evidence type="ECO:0008006" key="3">
    <source>
        <dbReference type="Google" id="ProtNLM"/>
    </source>
</evidence>
<accession>A0ABQ2F1R5</accession>
<dbReference type="RefSeq" id="WP_189011999.1">
    <property type="nucleotide sequence ID" value="NZ_BMPP01000032.1"/>
</dbReference>
<gene>
    <name evidence="1" type="ORF">GCM10008955_40220</name>
</gene>
<dbReference type="EMBL" id="BMPP01000032">
    <property type="protein sequence ID" value="GGK42414.1"/>
    <property type="molecule type" value="Genomic_DNA"/>
</dbReference>
<sequence>MNQAHLDLISKVVSAAAQLDLPVWVGGGWAIDARLGLITRGHDDIDLTFPGERRREFETLIVGRQGRITEELDYGFLAEAQGVLLDCEPAYWNGASYEIDGAPAGSCPEQTEGRLEGLSLRCNSWEAIMWDYFSYANEIPRSQWPAKHKHSYELASRALGEEAIHRLRAAFNLRQEE</sequence>
<comment type="caution">
    <text evidence="1">The sequence shown here is derived from an EMBL/GenBank/DDBJ whole genome shotgun (WGS) entry which is preliminary data.</text>
</comment>
<dbReference type="Pfam" id="PF10706">
    <property type="entry name" value="Aminoglyc_resit"/>
    <property type="match status" value="1"/>
</dbReference>
<dbReference type="Gene3D" id="3.30.460.40">
    <property type="match status" value="1"/>
</dbReference>
<reference evidence="2" key="1">
    <citation type="journal article" date="2019" name="Int. J. Syst. Evol. Microbiol.">
        <title>The Global Catalogue of Microorganisms (GCM) 10K type strain sequencing project: providing services to taxonomists for standard genome sequencing and annotation.</title>
        <authorList>
            <consortium name="The Broad Institute Genomics Platform"/>
            <consortium name="The Broad Institute Genome Sequencing Center for Infectious Disease"/>
            <person name="Wu L."/>
            <person name="Ma J."/>
        </authorList>
    </citation>
    <scope>NUCLEOTIDE SEQUENCE [LARGE SCALE GENOMIC DNA]</scope>
    <source>
        <strain evidence="2">JCM 30331</strain>
    </source>
</reference>
<organism evidence="1 2">
    <name type="scientific">Deinococcus malanensis</name>
    <dbReference type="NCBI Taxonomy" id="1706855"/>
    <lineage>
        <taxon>Bacteria</taxon>
        <taxon>Thermotogati</taxon>
        <taxon>Deinococcota</taxon>
        <taxon>Deinococci</taxon>
        <taxon>Deinococcales</taxon>
        <taxon>Deinococcaceae</taxon>
        <taxon>Deinococcus</taxon>
    </lineage>
</organism>